<name>A0A0E9SRZ7_ANGAN</name>
<proteinExistence type="predicted"/>
<evidence type="ECO:0000313" key="2">
    <source>
        <dbReference type="EMBL" id="JAH44144.1"/>
    </source>
</evidence>
<feature type="transmembrane region" description="Helical" evidence="1">
    <location>
        <begin position="23"/>
        <end position="42"/>
    </location>
</feature>
<keyword evidence="1" id="KW-0812">Transmembrane</keyword>
<keyword evidence="1" id="KW-0472">Membrane</keyword>
<keyword evidence="1" id="KW-1133">Transmembrane helix</keyword>
<dbReference type="AlphaFoldDB" id="A0A0E9SRZ7"/>
<sequence>MDGSHQTTRLPHRFSSISRLPRLNLITICFLINKISVEYFTLNLMVTRN</sequence>
<organism evidence="2">
    <name type="scientific">Anguilla anguilla</name>
    <name type="common">European freshwater eel</name>
    <name type="synonym">Muraena anguilla</name>
    <dbReference type="NCBI Taxonomy" id="7936"/>
    <lineage>
        <taxon>Eukaryota</taxon>
        <taxon>Metazoa</taxon>
        <taxon>Chordata</taxon>
        <taxon>Craniata</taxon>
        <taxon>Vertebrata</taxon>
        <taxon>Euteleostomi</taxon>
        <taxon>Actinopterygii</taxon>
        <taxon>Neopterygii</taxon>
        <taxon>Teleostei</taxon>
        <taxon>Anguilliformes</taxon>
        <taxon>Anguillidae</taxon>
        <taxon>Anguilla</taxon>
    </lineage>
</organism>
<accession>A0A0E9SRZ7</accession>
<protein>
    <submittedName>
        <fullName evidence="2">Uncharacterized protein</fullName>
    </submittedName>
</protein>
<reference evidence="2" key="1">
    <citation type="submission" date="2014-11" db="EMBL/GenBank/DDBJ databases">
        <authorList>
            <person name="Amaro Gonzalez C."/>
        </authorList>
    </citation>
    <scope>NUCLEOTIDE SEQUENCE</scope>
</reference>
<evidence type="ECO:0000256" key="1">
    <source>
        <dbReference type="SAM" id="Phobius"/>
    </source>
</evidence>
<dbReference type="EMBL" id="GBXM01064433">
    <property type="protein sequence ID" value="JAH44144.1"/>
    <property type="molecule type" value="Transcribed_RNA"/>
</dbReference>
<reference evidence="2" key="2">
    <citation type="journal article" date="2015" name="Fish Shellfish Immunol.">
        <title>Early steps in the European eel (Anguilla anguilla)-Vibrio vulnificus interaction in the gills: Role of the RtxA13 toxin.</title>
        <authorList>
            <person name="Callol A."/>
            <person name="Pajuelo D."/>
            <person name="Ebbesson L."/>
            <person name="Teles M."/>
            <person name="MacKenzie S."/>
            <person name="Amaro C."/>
        </authorList>
    </citation>
    <scope>NUCLEOTIDE SEQUENCE</scope>
</reference>